<evidence type="ECO:0000256" key="1">
    <source>
        <dbReference type="ARBA" id="ARBA00022553"/>
    </source>
</evidence>
<dbReference type="SUPFAM" id="SSF46894">
    <property type="entry name" value="C-terminal effector domain of the bipartite response regulators"/>
    <property type="match status" value="1"/>
</dbReference>
<evidence type="ECO:0000313" key="6">
    <source>
        <dbReference type="EMBL" id="PJJ61677.1"/>
    </source>
</evidence>
<dbReference type="PANTHER" id="PTHR43214">
    <property type="entry name" value="TWO-COMPONENT RESPONSE REGULATOR"/>
    <property type="match status" value="1"/>
</dbReference>
<dbReference type="CDD" id="cd17535">
    <property type="entry name" value="REC_NarL-like"/>
    <property type="match status" value="1"/>
</dbReference>
<proteinExistence type="predicted"/>
<accession>A0A2M9BUQ4</accession>
<reference evidence="6 7" key="1">
    <citation type="submission" date="2017-11" db="EMBL/GenBank/DDBJ databases">
        <title>Genomic Encyclopedia of Archaeal and Bacterial Type Strains, Phase II (KMG-II): From Individual Species to Whole Genera.</title>
        <authorList>
            <person name="Goeker M."/>
        </authorList>
    </citation>
    <scope>NUCLEOTIDE SEQUENCE [LARGE SCALE GENOMIC DNA]</scope>
    <source>
        <strain evidence="6 7">DSM 25625</strain>
    </source>
</reference>
<dbReference type="Proteomes" id="UP000230161">
    <property type="component" value="Unassembled WGS sequence"/>
</dbReference>
<protein>
    <submittedName>
        <fullName evidence="6">DNA-binding NarL/FixJ family response regulator</fullName>
    </submittedName>
</protein>
<comment type="caution">
    <text evidence="6">The sequence shown here is derived from an EMBL/GenBank/DDBJ whole genome shotgun (WGS) entry which is preliminary data.</text>
</comment>
<gene>
    <name evidence="6" type="ORF">CLV54_2627</name>
</gene>
<evidence type="ECO:0000259" key="5">
    <source>
        <dbReference type="PROSITE" id="PS50110"/>
    </source>
</evidence>
<dbReference type="GO" id="GO:0003677">
    <property type="term" value="F:DNA binding"/>
    <property type="evidence" value="ECO:0007669"/>
    <property type="project" value="UniProtKB-KW"/>
</dbReference>
<keyword evidence="2 6" id="KW-0238">DNA-binding</keyword>
<feature type="domain" description="HTH luxR-type" evidence="4">
    <location>
        <begin position="151"/>
        <end position="216"/>
    </location>
</feature>
<dbReference type="GO" id="GO:0000160">
    <property type="term" value="P:phosphorelay signal transduction system"/>
    <property type="evidence" value="ECO:0007669"/>
    <property type="project" value="InterPro"/>
</dbReference>
<dbReference type="PROSITE" id="PS50043">
    <property type="entry name" value="HTH_LUXR_2"/>
    <property type="match status" value="1"/>
</dbReference>
<dbReference type="Gene3D" id="3.40.50.2300">
    <property type="match status" value="1"/>
</dbReference>
<evidence type="ECO:0000259" key="4">
    <source>
        <dbReference type="PROSITE" id="PS50043"/>
    </source>
</evidence>
<dbReference type="PROSITE" id="PS50110">
    <property type="entry name" value="RESPONSE_REGULATORY"/>
    <property type="match status" value="1"/>
</dbReference>
<dbReference type="SMART" id="SM00448">
    <property type="entry name" value="REC"/>
    <property type="match status" value="1"/>
</dbReference>
<evidence type="ECO:0000313" key="7">
    <source>
        <dbReference type="Proteomes" id="UP000230161"/>
    </source>
</evidence>
<evidence type="ECO:0000256" key="2">
    <source>
        <dbReference type="ARBA" id="ARBA00023125"/>
    </source>
</evidence>
<keyword evidence="7" id="KW-1185">Reference proteome</keyword>
<dbReference type="Pfam" id="PF00196">
    <property type="entry name" value="GerE"/>
    <property type="match status" value="1"/>
</dbReference>
<dbReference type="Pfam" id="PF00072">
    <property type="entry name" value="Response_reg"/>
    <property type="match status" value="1"/>
</dbReference>
<dbReference type="InterPro" id="IPR016032">
    <property type="entry name" value="Sig_transdc_resp-reg_C-effctor"/>
</dbReference>
<dbReference type="InterPro" id="IPR011006">
    <property type="entry name" value="CheY-like_superfamily"/>
</dbReference>
<dbReference type="InterPro" id="IPR000792">
    <property type="entry name" value="Tscrpt_reg_LuxR_C"/>
</dbReference>
<dbReference type="InterPro" id="IPR058245">
    <property type="entry name" value="NreC/VraR/RcsB-like_REC"/>
</dbReference>
<organism evidence="6 7">
    <name type="scientific">Compostimonas suwonensis</name>
    <dbReference type="NCBI Taxonomy" id="1048394"/>
    <lineage>
        <taxon>Bacteria</taxon>
        <taxon>Bacillati</taxon>
        <taxon>Actinomycetota</taxon>
        <taxon>Actinomycetes</taxon>
        <taxon>Micrococcales</taxon>
        <taxon>Microbacteriaceae</taxon>
        <taxon>Compostimonas</taxon>
    </lineage>
</organism>
<name>A0A2M9BUQ4_9MICO</name>
<dbReference type="SUPFAM" id="SSF52172">
    <property type="entry name" value="CheY-like"/>
    <property type="match status" value="1"/>
</dbReference>
<dbReference type="InterPro" id="IPR039420">
    <property type="entry name" value="WalR-like"/>
</dbReference>
<dbReference type="CDD" id="cd06170">
    <property type="entry name" value="LuxR_C_like"/>
    <property type="match status" value="1"/>
</dbReference>
<dbReference type="AlphaFoldDB" id="A0A2M9BUQ4"/>
<feature type="domain" description="Response regulatory" evidence="5">
    <location>
        <begin position="13"/>
        <end position="131"/>
    </location>
</feature>
<evidence type="ECO:0000256" key="3">
    <source>
        <dbReference type="PROSITE-ProRule" id="PRU00169"/>
    </source>
</evidence>
<sequence length="225" mass="23958">MKDPDMNLREALPLVIVEDHALFRSMLVVSLSAVEEFEVVAAVASTSEARRVILPGAVRVAVLDIGLQDGDGIELGVELRRRDPQLGILLLSAVNAMDVLAELPADVAHGWSYLSKTSTANVAALTRAIRATARGETVLDPTLVAASVAHPQSVLATLTARQYEILQLLAEGLSNGAMAQRLAISERSVHNHLTAVYAALGIDTDTGVNARVVAVLRFLADSRRP</sequence>
<dbReference type="PRINTS" id="PR00038">
    <property type="entry name" value="HTHLUXR"/>
</dbReference>
<dbReference type="EMBL" id="PGFB01000004">
    <property type="protein sequence ID" value="PJJ61677.1"/>
    <property type="molecule type" value="Genomic_DNA"/>
</dbReference>
<feature type="modified residue" description="4-aspartylphosphate" evidence="3">
    <location>
        <position position="64"/>
    </location>
</feature>
<keyword evidence="1 3" id="KW-0597">Phosphoprotein</keyword>
<dbReference type="SMART" id="SM00421">
    <property type="entry name" value="HTH_LUXR"/>
    <property type="match status" value="1"/>
</dbReference>
<dbReference type="InterPro" id="IPR001789">
    <property type="entry name" value="Sig_transdc_resp-reg_receiver"/>
</dbReference>
<dbReference type="GO" id="GO:0006355">
    <property type="term" value="P:regulation of DNA-templated transcription"/>
    <property type="evidence" value="ECO:0007669"/>
    <property type="project" value="InterPro"/>
</dbReference>